<dbReference type="SMART" id="SM00239">
    <property type="entry name" value="C2"/>
    <property type="match status" value="2"/>
</dbReference>
<proteinExistence type="predicted"/>
<feature type="compositionally biased region" description="Polar residues" evidence="3">
    <location>
        <begin position="686"/>
        <end position="697"/>
    </location>
</feature>
<evidence type="ECO:0000313" key="6">
    <source>
        <dbReference type="Proteomes" id="UP000298030"/>
    </source>
</evidence>
<comment type="caution">
    <text evidence="5">The sequence shown here is derived from an EMBL/GenBank/DDBJ whole genome shotgun (WGS) entry which is preliminary data.</text>
</comment>
<evidence type="ECO:0000259" key="4">
    <source>
        <dbReference type="PROSITE" id="PS50004"/>
    </source>
</evidence>
<keyword evidence="1" id="KW-0210">Decarboxylase</keyword>
<protein>
    <recommendedName>
        <fullName evidence="4">C2 domain-containing protein</fullName>
    </recommendedName>
</protein>
<accession>A0A4Y7THI2</accession>
<dbReference type="GO" id="GO:0004609">
    <property type="term" value="F:phosphatidylserine decarboxylase activity"/>
    <property type="evidence" value="ECO:0007669"/>
    <property type="project" value="InterPro"/>
</dbReference>
<feature type="domain" description="C2" evidence="4">
    <location>
        <begin position="27"/>
        <end position="150"/>
    </location>
</feature>
<dbReference type="GO" id="GO:0008654">
    <property type="term" value="P:phospholipid biosynthetic process"/>
    <property type="evidence" value="ECO:0007669"/>
    <property type="project" value="InterPro"/>
</dbReference>
<keyword evidence="6" id="KW-1185">Reference proteome</keyword>
<feature type="compositionally biased region" description="Low complexity" evidence="3">
    <location>
        <begin position="330"/>
        <end position="347"/>
    </location>
</feature>
<keyword evidence="2" id="KW-0456">Lyase</keyword>
<feature type="compositionally biased region" description="Low complexity" evidence="3">
    <location>
        <begin position="738"/>
        <end position="760"/>
    </location>
</feature>
<sequence>MPATKITKALKSAARLPVRVARTTSFKGNNSRGTFNPQAGEQPLVVLRVQIVGCMQLLAKDRGGTSDPFVVVSVLNNRQQTPVVKKTLNPIYTPKDATFDFPIYLSLADKLGVLEFVVWDKDMLSKEYLGEVGIPLEDWFLEKDGNPRPYAWDDERNKPFSIDLLSTKSKTVATGSIQLKLGFAPAPGSTTLVEWDAVFNELSKRSRPSLVSAPATEGVGTVRSSQAPEFADDGGLSSDDEDDEDELDDDQENEIFVDAPEQIESVDSDGTAKVKLSPPAPVLEPETPTPLSVVPTPTAPAAPQLTMSTSTSGKKFIPKMKFPKRLGSKSSTASTPTSTTASSPLPTPTLEAAAAIAATEAPVGEKKSRRKKTGKGGFQFEGTNDIVGIVMLEIQSAEDLPRLSNMTRTGWDMDPFVVISFGKKVFRTRVIRHSRNPVWDEKLLFHVRRYETAFKVQLAILDWDKLSANDHIGDASFDVSELVLSAPQPDPETGLYDPQQADGGHAMKEYKLKLETGGASWDGKHKPMISVRAKYQPYAALRQRFWRQYLHQYDSDDTSTLSHLELTSMLDSIGSTLTHSTIASFFERSGKDPKNGELTMEEAIVCLETELGRPRSEKKRLDVDDDTSVTATPVLGAVDSRGDDVKLEELDFTGPGRVERQASRDRIPGPPVRPGVGMQQPLQEVVSDTSIGSSLGYNTERIDTDNPLGELLTPGAAEVSEKKKRKLRFRKKNKKNAAAKAQAASGSPDSESSSTGNTSDDSVERVINVKSCPLCHRPRMNSKAEMDIITHLAVCASQDWSAVDKIVVGNFVTASQAQRKWYTKVIGKVSSGDYKIGANSANIIVQNRMTGGLEEEKMQVYVRLGIRLLYKGVSSSMEGGRARRLLKSLSIKQGVKYDDPASAAEIPTFIQFHNLKVDEILDPLDSFKTFNEFFYRKLKASARPVDSLNDPYRLVSAADSRFMAFSSVSEATKIWIKGRDFTVAKLLGDEYKEDWDKYGSGGALCIFRLAPQDYHRFHSPVDGKIGKMTYIAGEYYTVNPQAIRTALDVYGENARKIVPIDSPQFGRVMAVCVGAMMVGSIKTTVEEGQEVKRGEEFGYFAFALEWDEDLVINGQASLETLVRVGMGIGHGTRRA</sequence>
<dbReference type="PROSITE" id="PS50004">
    <property type="entry name" value="C2"/>
    <property type="match status" value="2"/>
</dbReference>
<dbReference type="InterPro" id="IPR035892">
    <property type="entry name" value="C2_domain_sf"/>
</dbReference>
<feature type="region of interest" description="Disordered" evidence="3">
    <location>
        <begin position="652"/>
        <end position="762"/>
    </location>
</feature>
<dbReference type="InterPro" id="IPR003817">
    <property type="entry name" value="PS_Dcarbxylase"/>
</dbReference>
<dbReference type="SUPFAM" id="SSF49562">
    <property type="entry name" value="C2 domain (Calcium/lipid-binding domain, CaLB)"/>
    <property type="match status" value="2"/>
</dbReference>
<dbReference type="Proteomes" id="UP000298030">
    <property type="component" value="Unassembled WGS sequence"/>
</dbReference>
<dbReference type="OrthoDB" id="67700at2759"/>
<dbReference type="CDD" id="cd04039">
    <property type="entry name" value="C2_PSD"/>
    <property type="match status" value="1"/>
</dbReference>
<evidence type="ECO:0000313" key="5">
    <source>
        <dbReference type="EMBL" id="TEB33650.1"/>
    </source>
</evidence>
<dbReference type="EMBL" id="QPFP01000012">
    <property type="protein sequence ID" value="TEB33650.1"/>
    <property type="molecule type" value="Genomic_DNA"/>
</dbReference>
<feature type="compositionally biased region" description="Acidic residues" evidence="3">
    <location>
        <begin position="238"/>
        <end position="255"/>
    </location>
</feature>
<dbReference type="Gene3D" id="2.60.40.150">
    <property type="entry name" value="C2 domain"/>
    <property type="match status" value="2"/>
</dbReference>
<dbReference type="PANTHER" id="PTHR10067:SF17">
    <property type="entry name" value="PHOSPHATIDYLSERINE DECARBOXYLASE PROENZYME 2"/>
    <property type="match status" value="1"/>
</dbReference>
<evidence type="ECO:0000256" key="2">
    <source>
        <dbReference type="ARBA" id="ARBA00023239"/>
    </source>
</evidence>
<dbReference type="PANTHER" id="PTHR10067">
    <property type="entry name" value="PHOSPHATIDYLSERINE DECARBOXYLASE"/>
    <property type="match status" value="1"/>
</dbReference>
<feature type="domain" description="C2" evidence="4">
    <location>
        <begin position="374"/>
        <end position="492"/>
    </location>
</feature>
<evidence type="ECO:0000256" key="1">
    <source>
        <dbReference type="ARBA" id="ARBA00022793"/>
    </source>
</evidence>
<dbReference type="Gene3D" id="1.10.238.10">
    <property type="entry name" value="EF-hand"/>
    <property type="match status" value="1"/>
</dbReference>
<evidence type="ECO:0000256" key="3">
    <source>
        <dbReference type="SAM" id="MobiDB-lite"/>
    </source>
</evidence>
<dbReference type="STRING" id="71717.A0A4Y7THI2"/>
<dbReference type="Pfam" id="PF02666">
    <property type="entry name" value="PS_Dcarbxylase"/>
    <property type="match status" value="1"/>
</dbReference>
<dbReference type="InterPro" id="IPR000008">
    <property type="entry name" value="C2_dom"/>
</dbReference>
<dbReference type="InterPro" id="IPR011992">
    <property type="entry name" value="EF-hand-dom_pair"/>
</dbReference>
<feature type="compositionally biased region" description="Low complexity" evidence="3">
    <location>
        <begin position="284"/>
        <end position="306"/>
    </location>
</feature>
<feature type="compositionally biased region" description="Basic residues" evidence="3">
    <location>
        <begin position="722"/>
        <end position="737"/>
    </location>
</feature>
<feature type="region of interest" description="Disordered" evidence="3">
    <location>
        <begin position="206"/>
        <end position="347"/>
    </location>
</feature>
<name>A0A4Y7THI2_COPMI</name>
<feature type="compositionally biased region" description="Basic residues" evidence="3">
    <location>
        <begin position="316"/>
        <end position="327"/>
    </location>
</feature>
<dbReference type="CDD" id="cd00030">
    <property type="entry name" value="C2"/>
    <property type="match status" value="1"/>
</dbReference>
<dbReference type="SUPFAM" id="SSF47473">
    <property type="entry name" value="EF-hand"/>
    <property type="match status" value="1"/>
</dbReference>
<gene>
    <name evidence="5" type="ORF">FA13DRAFT_1730699</name>
</gene>
<dbReference type="AlphaFoldDB" id="A0A4Y7THI2"/>
<reference evidence="5 6" key="1">
    <citation type="journal article" date="2019" name="Nat. Ecol. Evol.">
        <title>Megaphylogeny resolves global patterns of mushroom evolution.</title>
        <authorList>
            <person name="Varga T."/>
            <person name="Krizsan K."/>
            <person name="Foldi C."/>
            <person name="Dima B."/>
            <person name="Sanchez-Garcia M."/>
            <person name="Sanchez-Ramirez S."/>
            <person name="Szollosi G.J."/>
            <person name="Szarkandi J.G."/>
            <person name="Papp V."/>
            <person name="Albert L."/>
            <person name="Andreopoulos W."/>
            <person name="Angelini C."/>
            <person name="Antonin V."/>
            <person name="Barry K.W."/>
            <person name="Bougher N.L."/>
            <person name="Buchanan P."/>
            <person name="Buyck B."/>
            <person name="Bense V."/>
            <person name="Catcheside P."/>
            <person name="Chovatia M."/>
            <person name="Cooper J."/>
            <person name="Damon W."/>
            <person name="Desjardin D."/>
            <person name="Finy P."/>
            <person name="Geml J."/>
            <person name="Haridas S."/>
            <person name="Hughes K."/>
            <person name="Justo A."/>
            <person name="Karasinski D."/>
            <person name="Kautmanova I."/>
            <person name="Kiss B."/>
            <person name="Kocsube S."/>
            <person name="Kotiranta H."/>
            <person name="LaButti K.M."/>
            <person name="Lechner B.E."/>
            <person name="Liimatainen K."/>
            <person name="Lipzen A."/>
            <person name="Lukacs Z."/>
            <person name="Mihaltcheva S."/>
            <person name="Morgado L.N."/>
            <person name="Niskanen T."/>
            <person name="Noordeloos M.E."/>
            <person name="Ohm R.A."/>
            <person name="Ortiz-Santana B."/>
            <person name="Ovrebo C."/>
            <person name="Racz N."/>
            <person name="Riley R."/>
            <person name="Savchenko A."/>
            <person name="Shiryaev A."/>
            <person name="Soop K."/>
            <person name="Spirin V."/>
            <person name="Szebenyi C."/>
            <person name="Tomsovsky M."/>
            <person name="Tulloss R.E."/>
            <person name="Uehling J."/>
            <person name="Grigoriev I.V."/>
            <person name="Vagvolgyi C."/>
            <person name="Papp T."/>
            <person name="Martin F.M."/>
            <person name="Miettinen O."/>
            <person name="Hibbett D.S."/>
            <person name="Nagy L.G."/>
        </authorList>
    </citation>
    <scope>NUCLEOTIDE SEQUENCE [LARGE SCALE GENOMIC DNA]</scope>
    <source>
        <strain evidence="5 6">FP101781</strain>
    </source>
</reference>
<dbReference type="Pfam" id="PF00168">
    <property type="entry name" value="C2"/>
    <property type="match status" value="2"/>
</dbReference>
<organism evidence="5 6">
    <name type="scientific">Coprinellus micaceus</name>
    <name type="common">Glistening ink-cap mushroom</name>
    <name type="synonym">Coprinus micaceus</name>
    <dbReference type="NCBI Taxonomy" id="71717"/>
    <lineage>
        <taxon>Eukaryota</taxon>
        <taxon>Fungi</taxon>
        <taxon>Dikarya</taxon>
        <taxon>Basidiomycota</taxon>
        <taxon>Agaricomycotina</taxon>
        <taxon>Agaricomycetes</taxon>
        <taxon>Agaricomycetidae</taxon>
        <taxon>Agaricales</taxon>
        <taxon>Agaricineae</taxon>
        <taxon>Psathyrellaceae</taxon>
        <taxon>Coprinellus</taxon>
    </lineage>
</organism>
<feature type="compositionally biased region" description="Basic and acidic residues" evidence="3">
    <location>
        <begin position="657"/>
        <end position="667"/>
    </location>
</feature>